<proteinExistence type="predicted"/>
<keyword evidence="2" id="KW-1185">Reference proteome</keyword>
<dbReference type="Proteomes" id="UP000836841">
    <property type="component" value="Chromosome 1"/>
</dbReference>
<dbReference type="AlphaFoldDB" id="A0AAU9RF40"/>
<name>A0AAU9RF40_THLAR</name>
<sequence length="93" mass="11117">MREKEKDPELQKGDDKFCKSAWSSNPREAIDYKFTLWHKGLSLESVDIFSSLHNRRMILLSHLIKEWVKNAVNRFHVQDFSKALYSRFFVEVL</sequence>
<reference evidence="1 2" key="1">
    <citation type="submission" date="2022-03" db="EMBL/GenBank/DDBJ databases">
        <authorList>
            <person name="Nunn A."/>
            <person name="Chopra R."/>
            <person name="Nunn A."/>
            <person name="Contreras Garrido A."/>
        </authorList>
    </citation>
    <scope>NUCLEOTIDE SEQUENCE [LARGE SCALE GENOMIC DNA]</scope>
</reference>
<gene>
    <name evidence="1" type="ORF">TAV2_LOCUS1123</name>
</gene>
<evidence type="ECO:0000313" key="2">
    <source>
        <dbReference type="Proteomes" id="UP000836841"/>
    </source>
</evidence>
<accession>A0AAU9RF40</accession>
<evidence type="ECO:0000313" key="1">
    <source>
        <dbReference type="EMBL" id="CAH2036729.1"/>
    </source>
</evidence>
<dbReference type="EMBL" id="OU466857">
    <property type="protein sequence ID" value="CAH2036729.1"/>
    <property type="molecule type" value="Genomic_DNA"/>
</dbReference>
<protein>
    <submittedName>
        <fullName evidence="1">Uncharacterized protein</fullName>
    </submittedName>
</protein>
<organism evidence="1 2">
    <name type="scientific">Thlaspi arvense</name>
    <name type="common">Field penny-cress</name>
    <dbReference type="NCBI Taxonomy" id="13288"/>
    <lineage>
        <taxon>Eukaryota</taxon>
        <taxon>Viridiplantae</taxon>
        <taxon>Streptophyta</taxon>
        <taxon>Embryophyta</taxon>
        <taxon>Tracheophyta</taxon>
        <taxon>Spermatophyta</taxon>
        <taxon>Magnoliopsida</taxon>
        <taxon>eudicotyledons</taxon>
        <taxon>Gunneridae</taxon>
        <taxon>Pentapetalae</taxon>
        <taxon>rosids</taxon>
        <taxon>malvids</taxon>
        <taxon>Brassicales</taxon>
        <taxon>Brassicaceae</taxon>
        <taxon>Thlaspideae</taxon>
        <taxon>Thlaspi</taxon>
    </lineage>
</organism>